<organism evidence="1">
    <name type="scientific">Sus scrofa</name>
    <name type="common">Pig</name>
    <dbReference type="NCBI Taxonomy" id="9823"/>
    <lineage>
        <taxon>Eukaryota</taxon>
        <taxon>Metazoa</taxon>
        <taxon>Chordata</taxon>
        <taxon>Craniata</taxon>
        <taxon>Vertebrata</taxon>
        <taxon>Euteleostomi</taxon>
        <taxon>Mammalia</taxon>
        <taxon>Eutheria</taxon>
        <taxon>Laurasiatheria</taxon>
        <taxon>Artiodactyla</taxon>
        <taxon>Suina</taxon>
        <taxon>Suidae</taxon>
        <taxon>Sus</taxon>
    </lineage>
</organism>
<reference evidence="1" key="1">
    <citation type="journal article" date="2019" name="PeerJ">
        <title>Genes of the pig, Sus scrofa, reconstructed with EvidentialGene.</title>
        <authorList>
            <person name="Gilbert D.G."/>
        </authorList>
    </citation>
    <scope>NUCLEOTIDE SEQUENCE</scope>
</reference>
<name>A0A480GPX0_PIG</name>
<dbReference type="EMBL" id="DQIR01058987">
    <property type="protein sequence ID" value="HDA14463.1"/>
    <property type="molecule type" value="Transcribed_RNA"/>
</dbReference>
<sequence>MEFFHGSCCSSFNSISQLRLQAKAGVYFTPPFLYFRRDENSSKAMGVFQAGMLSHLLISRLSCLPGWAHSPASHPRFITGLQSRRECFLR</sequence>
<dbReference type="AlphaFoldDB" id="A0A480GPX0"/>
<proteinExistence type="predicted"/>
<evidence type="ECO:0000313" key="1">
    <source>
        <dbReference type="EMBL" id="HDA14463.1"/>
    </source>
</evidence>
<accession>A0A480GPX0</accession>
<protein>
    <submittedName>
        <fullName evidence="1">Uncharacterized protein</fullName>
    </submittedName>
</protein>
<dbReference type="EMBL" id="DQIR01086321">
    <property type="protein sequence ID" value="HDA41797.1"/>
    <property type="molecule type" value="Transcribed_RNA"/>
</dbReference>